<dbReference type="Gene3D" id="1.25.40.10">
    <property type="entry name" value="Tetratricopeptide repeat domain"/>
    <property type="match status" value="1"/>
</dbReference>
<dbReference type="HOGENOM" id="CLU_065010_2_0_6"/>
<dbReference type="Proteomes" id="UP000005870">
    <property type="component" value="Chromosome"/>
</dbReference>
<name>G7URL7_PSEUP</name>
<gene>
    <name evidence="1" type="ordered locus">DSC_00195</name>
</gene>
<sequence length="184" mass="20605">MTIRPGRSVQQELLAFWRQAGPARWFARDDAFDARFGQHFLQDHCAAARGEYAHWLDTADDALALLLLLDQFPRNCFRDSGHAFATDGLALACAKRALERAHDQATEPLLRPFFYLPFEHAEDLTEQARSLALFQALGDAQALEYAVAHHQAIARFGRFPHRNAALGRTSTPDEQAWLDAGGGF</sequence>
<dbReference type="AlphaFoldDB" id="G7URL7"/>
<dbReference type="STRING" id="1045855.DSC_00195"/>
<evidence type="ECO:0008006" key="3">
    <source>
        <dbReference type="Google" id="ProtNLM"/>
    </source>
</evidence>
<dbReference type="Pfam" id="PF06041">
    <property type="entry name" value="DUF924"/>
    <property type="match status" value="1"/>
</dbReference>
<protein>
    <recommendedName>
        <fullName evidence="3">DUF924 family protein</fullName>
    </recommendedName>
</protein>
<accession>G7URL7</accession>
<dbReference type="InterPro" id="IPR010323">
    <property type="entry name" value="DUF924"/>
</dbReference>
<dbReference type="KEGG" id="psd:DSC_00195"/>
<organism evidence="1 2">
    <name type="scientific">Pseudoxanthomonas spadix (strain BD-a59)</name>
    <dbReference type="NCBI Taxonomy" id="1045855"/>
    <lineage>
        <taxon>Bacteria</taxon>
        <taxon>Pseudomonadati</taxon>
        <taxon>Pseudomonadota</taxon>
        <taxon>Gammaproteobacteria</taxon>
        <taxon>Lysobacterales</taxon>
        <taxon>Lysobacteraceae</taxon>
        <taxon>Pseudoxanthomonas</taxon>
    </lineage>
</organism>
<dbReference type="Gene3D" id="1.20.58.320">
    <property type="entry name" value="TPR-like"/>
    <property type="match status" value="1"/>
</dbReference>
<dbReference type="RefSeq" id="WP_014162013.1">
    <property type="nucleotide sequence ID" value="NC_016147.2"/>
</dbReference>
<dbReference type="OrthoDB" id="7593450at2"/>
<dbReference type="eggNOG" id="COG3803">
    <property type="taxonomic scope" value="Bacteria"/>
</dbReference>
<keyword evidence="2" id="KW-1185">Reference proteome</keyword>
<evidence type="ECO:0000313" key="2">
    <source>
        <dbReference type="Proteomes" id="UP000005870"/>
    </source>
</evidence>
<dbReference type="InterPro" id="IPR011990">
    <property type="entry name" value="TPR-like_helical_dom_sf"/>
</dbReference>
<dbReference type="SUPFAM" id="SSF48452">
    <property type="entry name" value="TPR-like"/>
    <property type="match status" value="1"/>
</dbReference>
<reference evidence="1 2" key="1">
    <citation type="journal article" date="2012" name="J. Bacteriol.">
        <title>Complete Genome Sequence of the BTEX-Degrading Bacterium Pseudoxanthomonas spadix BD-a59.</title>
        <authorList>
            <person name="Lee S.H."/>
            <person name="Jin H.M."/>
            <person name="Lee H.J."/>
            <person name="Kim J.M."/>
            <person name="Jeon C.O."/>
        </authorList>
    </citation>
    <scope>NUCLEOTIDE SEQUENCE [LARGE SCALE GENOMIC DNA]</scope>
    <source>
        <strain evidence="1 2">BD-a59</strain>
    </source>
</reference>
<dbReference type="EMBL" id="CP003093">
    <property type="protein sequence ID" value="AER54692.1"/>
    <property type="molecule type" value="Genomic_DNA"/>
</dbReference>
<evidence type="ECO:0000313" key="1">
    <source>
        <dbReference type="EMBL" id="AER54692.1"/>
    </source>
</evidence>
<proteinExistence type="predicted"/>